<protein>
    <submittedName>
        <fullName evidence="1">Uncharacterized protein</fullName>
    </submittedName>
</protein>
<dbReference type="RefSeq" id="WP_135347589.1">
    <property type="nucleotide sequence ID" value="NZ_SRJD01000003.1"/>
</dbReference>
<sequence>MNKERKKIQYLSEHGWSPRQYIRNDRTTVVWRRQMSDGVHQDQSELSLLEINMLTYKGLARHCEYIENRLRRSMERAEKSDRLIKKIYG</sequence>
<dbReference type="EMBL" id="SRJD01000003">
    <property type="protein sequence ID" value="TGA99566.1"/>
    <property type="molecule type" value="Genomic_DNA"/>
</dbReference>
<dbReference type="Proteomes" id="UP000298347">
    <property type="component" value="Unassembled WGS sequence"/>
</dbReference>
<gene>
    <name evidence="1" type="ORF">E4665_04375</name>
</gene>
<name>A0A4Z0GTG4_9BACL</name>
<comment type="caution">
    <text evidence="1">The sequence shown here is derived from an EMBL/GenBank/DDBJ whole genome shotgun (WGS) entry which is preliminary data.</text>
</comment>
<dbReference type="AlphaFoldDB" id="A0A4Z0GTG4"/>
<evidence type="ECO:0000313" key="1">
    <source>
        <dbReference type="EMBL" id="TGA99566.1"/>
    </source>
</evidence>
<organism evidence="1 2">
    <name type="scientific">Sporolactobacillus shoreae</name>
    <dbReference type="NCBI Taxonomy" id="1465501"/>
    <lineage>
        <taxon>Bacteria</taxon>
        <taxon>Bacillati</taxon>
        <taxon>Bacillota</taxon>
        <taxon>Bacilli</taxon>
        <taxon>Bacillales</taxon>
        <taxon>Sporolactobacillaceae</taxon>
        <taxon>Sporolactobacillus</taxon>
    </lineage>
</organism>
<accession>A0A4Z0GTG4</accession>
<evidence type="ECO:0000313" key="2">
    <source>
        <dbReference type="Proteomes" id="UP000298347"/>
    </source>
</evidence>
<keyword evidence="2" id="KW-1185">Reference proteome</keyword>
<proteinExistence type="predicted"/>
<reference evidence="1 2" key="1">
    <citation type="journal article" date="2015" name="Int. J. Syst. Evol. Microbiol.">
        <title>Sporolactobacillus shoreae sp. nov. and Sporolactobacillus spathodeae sp. nov., two spore-forming lactic acid bacteria isolated from tree barks in Thailand.</title>
        <authorList>
            <person name="Thamacharoensuk T."/>
            <person name="Kitahara M."/>
            <person name="Ohkuma M."/>
            <person name="Thongchul N."/>
            <person name="Tanasupawat S."/>
        </authorList>
    </citation>
    <scope>NUCLEOTIDE SEQUENCE [LARGE SCALE GENOMIC DNA]</scope>
    <source>
        <strain evidence="1 2">BK92</strain>
    </source>
</reference>
<dbReference type="OrthoDB" id="9845507at2"/>